<sequence>NTQFIENRVYDEDETANVTPSKKDEPSTVVGGQSKDKANVNNIEAQEKVLQRYVEAVQYGLAILETHFERVDTKLDVAQNGSSSYVDDEEDEGVPIEPILEPKDPYIYRPLPFLIGSSEFMQ</sequence>
<dbReference type="Proteomes" id="UP000663881">
    <property type="component" value="Unassembled WGS sequence"/>
</dbReference>
<proteinExistence type="predicted"/>
<name>A0A820N7U5_9BILA</name>
<organism evidence="2 3">
    <name type="scientific">Adineta steineri</name>
    <dbReference type="NCBI Taxonomy" id="433720"/>
    <lineage>
        <taxon>Eukaryota</taxon>
        <taxon>Metazoa</taxon>
        <taxon>Spiralia</taxon>
        <taxon>Gnathifera</taxon>
        <taxon>Rotifera</taxon>
        <taxon>Eurotatoria</taxon>
        <taxon>Bdelloidea</taxon>
        <taxon>Adinetida</taxon>
        <taxon>Adinetidae</taxon>
        <taxon>Adineta</taxon>
    </lineage>
</organism>
<gene>
    <name evidence="2" type="ORF">OKA104_LOCUS50672</name>
</gene>
<feature type="non-terminal residue" evidence="2">
    <location>
        <position position="122"/>
    </location>
</feature>
<evidence type="ECO:0000313" key="3">
    <source>
        <dbReference type="Proteomes" id="UP000663881"/>
    </source>
</evidence>
<protein>
    <submittedName>
        <fullName evidence="2">Uncharacterized protein</fullName>
    </submittedName>
</protein>
<feature type="non-terminal residue" evidence="2">
    <location>
        <position position="1"/>
    </location>
</feature>
<accession>A0A820N7U5</accession>
<dbReference type="EMBL" id="CAJOAY010025935">
    <property type="protein sequence ID" value="CAF4387080.1"/>
    <property type="molecule type" value="Genomic_DNA"/>
</dbReference>
<reference evidence="2" key="1">
    <citation type="submission" date="2021-02" db="EMBL/GenBank/DDBJ databases">
        <authorList>
            <person name="Nowell W R."/>
        </authorList>
    </citation>
    <scope>NUCLEOTIDE SEQUENCE</scope>
</reference>
<evidence type="ECO:0000256" key="1">
    <source>
        <dbReference type="SAM" id="MobiDB-lite"/>
    </source>
</evidence>
<feature type="region of interest" description="Disordered" evidence="1">
    <location>
        <begin position="1"/>
        <end position="38"/>
    </location>
</feature>
<dbReference type="AlphaFoldDB" id="A0A820N7U5"/>
<evidence type="ECO:0000313" key="2">
    <source>
        <dbReference type="EMBL" id="CAF4387080.1"/>
    </source>
</evidence>
<comment type="caution">
    <text evidence="2">The sequence shown here is derived from an EMBL/GenBank/DDBJ whole genome shotgun (WGS) entry which is preliminary data.</text>
</comment>